<protein>
    <submittedName>
        <fullName evidence="2">Nuclear transport factor 2 family protein</fullName>
    </submittedName>
</protein>
<name>A0ABW0IWN3_9HYPH</name>
<evidence type="ECO:0000313" key="2">
    <source>
        <dbReference type="EMBL" id="MFC5422414.1"/>
    </source>
</evidence>
<comment type="caution">
    <text evidence="2">The sequence shown here is derived from an EMBL/GenBank/DDBJ whole genome shotgun (WGS) entry which is preliminary data.</text>
</comment>
<feature type="domain" description="SnoaL-like" evidence="1">
    <location>
        <begin position="10"/>
        <end position="103"/>
    </location>
</feature>
<dbReference type="Proteomes" id="UP001596053">
    <property type="component" value="Unassembled WGS sequence"/>
</dbReference>
<sequence length="129" mass="14522">MSDDASEIARACYKAYVDKDRTAIEALIAEDFHFTSPLDNRLDRTAYFERCWPNSERIRACTFKRLIAIGETVFVTYEGEAVDGKGFSNTEVMTIRNGEIVEVEVYFGWSLPHPAPEGGFVEPDGLTSE</sequence>
<dbReference type="InterPro" id="IPR032710">
    <property type="entry name" value="NTF2-like_dom_sf"/>
</dbReference>
<dbReference type="EMBL" id="JBHSLW010000039">
    <property type="protein sequence ID" value="MFC5422414.1"/>
    <property type="molecule type" value="Genomic_DNA"/>
</dbReference>
<evidence type="ECO:0000313" key="3">
    <source>
        <dbReference type="Proteomes" id="UP001596053"/>
    </source>
</evidence>
<gene>
    <name evidence="2" type="ORF">ACFPOB_22880</name>
</gene>
<evidence type="ECO:0000259" key="1">
    <source>
        <dbReference type="Pfam" id="PF12680"/>
    </source>
</evidence>
<dbReference type="SUPFAM" id="SSF54427">
    <property type="entry name" value="NTF2-like"/>
    <property type="match status" value="1"/>
</dbReference>
<dbReference type="Gene3D" id="3.10.450.50">
    <property type="match status" value="1"/>
</dbReference>
<accession>A0ABW0IWN3</accession>
<keyword evidence="3" id="KW-1185">Reference proteome</keyword>
<organism evidence="2 3">
    <name type="scientific">Bosea eneae</name>
    <dbReference type="NCBI Taxonomy" id="151454"/>
    <lineage>
        <taxon>Bacteria</taxon>
        <taxon>Pseudomonadati</taxon>
        <taxon>Pseudomonadota</taxon>
        <taxon>Alphaproteobacteria</taxon>
        <taxon>Hyphomicrobiales</taxon>
        <taxon>Boseaceae</taxon>
        <taxon>Bosea</taxon>
    </lineage>
</organism>
<reference evidence="3" key="1">
    <citation type="journal article" date="2019" name="Int. J. Syst. Evol. Microbiol.">
        <title>The Global Catalogue of Microorganisms (GCM) 10K type strain sequencing project: providing services to taxonomists for standard genome sequencing and annotation.</title>
        <authorList>
            <consortium name="The Broad Institute Genomics Platform"/>
            <consortium name="The Broad Institute Genome Sequencing Center for Infectious Disease"/>
            <person name="Wu L."/>
            <person name="Ma J."/>
        </authorList>
    </citation>
    <scope>NUCLEOTIDE SEQUENCE [LARGE SCALE GENOMIC DNA]</scope>
    <source>
        <strain evidence="3">NCAIM B.01391</strain>
    </source>
</reference>
<proteinExistence type="predicted"/>
<dbReference type="Pfam" id="PF12680">
    <property type="entry name" value="SnoaL_2"/>
    <property type="match status" value="1"/>
</dbReference>
<dbReference type="InterPro" id="IPR037401">
    <property type="entry name" value="SnoaL-like"/>
</dbReference>
<dbReference type="RefSeq" id="WP_377800685.1">
    <property type="nucleotide sequence ID" value="NZ_JBHSLW010000039.1"/>
</dbReference>